<evidence type="ECO:0000259" key="14">
    <source>
        <dbReference type="PROSITE" id="PS50929"/>
    </source>
</evidence>
<feature type="transmembrane region" description="Helical" evidence="12">
    <location>
        <begin position="1059"/>
        <end position="1078"/>
    </location>
</feature>
<feature type="transmembrane region" description="Helical" evidence="12">
    <location>
        <begin position="483"/>
        <end position="506"/>
    </location>
</feature>
<dbReference type="SMART" id="SM00382">
    <property type="entry name" value="AAA"/>
    <property type="match status" value="2"/>
</dbReference>
<keyword evidence="10" id="KW-0325">Glycoprotein</keyword>
<protein>
    <recommendedName>
        <fullName evidence="17">ABC multidrug transporter</fullName>
    </recommendedName>
</protein>
<dbReference type="InterPro" id="IPR011527">
    <property type="entry name" value="ABC1_TM_dom"/>
</dbReference>
<keyword evidence="7 12" id="KW-1133">Transmembrane helix</keyword>
<dbReference type="GO" id="GO:0016020">
    <property type="term" value="C:membrane"/>
    <property type="evidence" value="ECO:0007669"/>
    <property type="project" value="UniProtKB-SubCell"/>
</dbReference>
<keyword evidence="4 12" id="KW-0812">Transmembrane</keyword>
<dbReference type="FunFam" id="1.20.1560.10:FF:000055">
    <property type="entry name" value="ABC multidrug transporter (Eurofung)"/>
    <property type="match status" value="1"/>
</dbReference>
<dbReference type="Pfam" id="PF00664">
    <property type="entry name" value="ABC_membrane"/>
    <property type="match status" value="1"/>
</dbReference>
<feature type="transmembrane region" description="Helical" evidence="12">
    <location>
        <begin position="266"/>
        <end position="287"/>
    </location>
</feature>
<feature type="transmembrane region" description="Helical" evidence="12">
    <location>
        <begin position="404"/>
        <end position="425"/>
    </location>
</feature>
<keyword evidence="8" id="KW-0843">Virulence</keyword>
<dbReference type="EMBL" id="JAUJFL010000002">
    <property type="protein sequence ID" value="KAK2611866.1"/>
    <property type="molecule type" value="Genomic_DNA"/>
</dbReference>
<feature type="transmembrane region" description="Helical" evidence="12">
    <location>
        <begin position="1134"/>
        <end position="1158"/>
    </location>
</feature>
<feature type="transmembrane region" description="Helical" evidence="12">
    <location>
        <begin position="93"/>
        <end position="113"/>
    </location>
</feature>
<evidence type="ECO:0000256" key="3">
    <source>
        <dbReference type="ARBA" id="ARBA00022448"/>
    </source>
</evidence>
<dbReference type="PROSITE" id="PS00211">
    <property type="entry name" value="ABC_TRANSPORTER_1"/>
    <property type="match status" value="2"/>
</dbReference>
<dbReference type="GO" id="GO:0005524">
    <property type="term" value="F:ATP binding"/>
    <property type="evidence" value="ECO:0007669"/>
    <property type="project" value="UniProtKB-KW"/>
</dbReference>
<comment type="function">
    <text evidence="11">ABC-type transporter; part of the gene cluster that mediates the biosynthesis of the phomopsins, a group of hexapeptide mycotoxins which infects lupins and causes lupinosis disease in livestock.</text>
</comment>
<accession>A0AAD9SNV1</accession>
<feature type="transmembrane region" description="Helical" evidence="12">
    <location>
        <begin position="68"/>
        <end position="87"/>
    </location>
</feature>
<evidence type="ECO:0000256" key="9">
    <source>
        <dbReference type="ARBA" id="ARBA00023136"/>
    </source>
</evidence>
<name>A0AAD9SNV1_PHOAM</name>
<keyword evidence="3" id="KW-0813">Transport</keyword>
<evidence type="ECO:0000313" key="16">
    <source>
        <dbReference type="Proteomes" id="UP001265746"/>
    </source>
</evidence>
<dbReference type="Gene3D" id="3.40.50.300">
    <property type="entry name" value="P-loop containing nucleotide triphosphate hydrolases"/>
    <property type="match status" value="2"/>
</dbReference>
<evidence type="ECO:0000256" key="11">
    <source>
        <dbReference type="ARBA" id="ARBA00059074"/>
    </source>
</evidence>
<feature type="transmembrane region" description="Helical" evidence="12">
    <location>
        <begin position="307"/>
        <end position="328"/>
    </location>
</feature>
<evidence type="ECO:0000256" key="8">
    <source>
        <dbReference type="ARBA" id="ARBA00023026"/>
    </source>
</evidence>
<feature type="transmembrane region" description="Helical" evidence="12">
    <location>
        <begin position="379"/>
        <end position="398"/>
    </location>
</feature>
<dbReference type="PANTHER" id="PTHR24223">
    <property type="entry name" value="ATP-BINDING CASSETTE SUB-FAMILY C"/>
    <property type="match status" value="1"/>
</dbReference>
<dbReference type="SUPFAM" id="SSF52540">
    <property type="entry name" value="P-loop containing nucleoside triphosphate hydrolases"/>
    <property type="match status" value="2"/>
</dbReference>
<evidence type="ECO:0000256" key="7">
    <source>
        <dbReference type="ARBA" id="ARBA00022989"/>
    </source>
</evidence>
<gene>
    <name evidence="15" type="ORF">N8I77_005186</name>
</gene>
<dbReference type="Pfam" id="PF24357">
    <property type="entry name" value="TMD0_ABC"/>
    <property type="match status" value="1"/>
</dbReference>
<dbReference type="Gene3D" id="1.20.1560.10">
    <property type="entry name" value="ABC transporter type 1, transmembrane domain"/>
    <property type="match status" value="2"/>
</dbReference>
<dbReference type="CDD" id="cd18580">
    <property type="entry name" value="ABC_6TM_ABCC_D2"/>
    <property type="match status" value="1"/>
</dbReference>
<keyword evidence="16" id="KW-1185">Reference proteome</keyword>
<evidence type="ECO:0000256" key="10">
    <source>
        <dbReference type="ARBA" id="ARBA00023180"/>
    </source>
</evidence>
<dbReference type="Pfam" id="PF00005">
    <property type="entry name" value="ABC_tran"/>
    <property type="match status" value="2"/>
</dbReference>
<dbReference type="InterPro" id="IPR050173">
    <property type="entry name" value="ABC_transporter_C-like"/>
</dbReference>
<dbReference type="PROSITE" id="PS50893">
    <property type="entry name" value="ABC_TRANSPORTER_2"/>
    <property type="match status" value="2"/>
</dbReference>
<sequence>MPFSTGEENLFQLSQESFDFNVQFEQLFFSIIPSVLFIITSLWRTVSQARKPTIVDAPVFQLIKLGTITTYVGLELSLLILVAVGSFHVTSMFIASSVLKLVSALFMITLSIVDHSRSPRPSVLLNSYLFLTLLLDAAQARTLFLSSEEKPEVTYSSIFSAAIALKAGILLLEAQRKSKWVSWDEKEHSPEETSGIFSLGIFFWLNRMFFEGYRKVLRIKDLYPLDSTLGGKALHDEFSKNIDYSKLRGDKFGLVKVLIRTLKVPLLLPVPPRLALLGFTFCQPFFIEKLLDHLSQPKVDSNVGYGFIGASILIYLGIAVSMALYSYFHHRMRTMTRSILVTETFIKATKARIGTGDDSAALTLMSTDMERITMGLRSLHDIWASIIQAALAAWMLYIRLGVVFVVPMGVVVVCFGGLAILVNFTGDSQRAWMSRVQKRVGLTATVIANMKNLKISGLSFTVKDFVQRLRVEELAAGANFRKVIIIAALFGFTPLLISPPLTFAFAQKTLDASRMFTSLSYLLLLTNPLSQVFQSIPQLLSGLACLGRIQAFLECETRHDFRQILADMRLKSEKDEMTTGDLSDSKSNSVHPIAIEDGNFGWEADKYDLRSINAKISRSSLTIVVGPVGSGKSTFCKALLGEIPFSGGSLTLSTRFPHVGFCDQTAFLSNGTIRDNIIGFSPFNNERYTEVIEATALSFDLATLPQGDRSNIGSDGITLSGGQKQRVSLARALYLQSDLLILDDVFSGLDADTEERVFRQVFGLDGLLRRRRSTVVLCTHSVKHLPAADHIIALGNGTIVEQGSFDNLMTRQGYVQRLGLKSSSDSDVSSEEVVANKELHGSQAALLQATTTNISTRTSDTEEVGTRQHGDKTVYKHYFKSMGIFVAAGSLFFGALLGFFSNFPTICKPQVTISLRDKSWQHHWLPSGYHKLTLLSPGLKYWSDDVYSEHPVHSYAYYAGIYGLLQICAMISLLLLGIALFIVSVKRAGANLHQQALQTLIQAPLGFFTRTDTGVVTNLFSQDLNLIDTELPDSLLNTLFSVFLAIGQAAVMLTSSGFFAISYPFLGALLYIVQRFYLRTSRQLRLLDLEAKSPLYTHFLDTLKGITTLRAFGFIPDDMQKNVRLIDTSQRPAYLLLMIQSWLNLVLDLVVMVMAAVLTTLAVRLHSNSGFAGASLVSLMSLGDNLSGIVIFYTKLETSLGAISRLKTFSDDVKPEDRDDEDIVPPEQWPLTGAVKLEGVSASYDAVDQSDGVSNLALRDVCLTIDSGEKVAICGRTGSGKSSLIALLLKLLDPTAETRANLIIDNTPLHRINRPALRQRIIAVPQEAVFLPDGSTFQSNLDPSDVSSPGECQDVLAAVGLWEFVLDRGGLDAGMSAGTLSAGQRQLMSLGRALLRRRMRARNLGLGGGGSEGGILLLDEVSSSVDHETERVMQEIIKTEFKGYTVIAVSHRLDMIMDFDRVVVMDKGEVVEVGNPMVLAGDENSRFGDLVRAGAK</sequence>
<evidence type="ECO:0000256" key="12">
    <source>
        <dbReference type="SAM" id="Phobius"/>
    </source>
</evidence>
<dbReference type="FunFam" id="1.20.1560.10:FF:000066">
    <property type="entry name" value="ABC multidrug transporter (Eurofung)"/>
    <property type="match status" value="1"/>
</dbReference>
<organism evidence="15 16">
    <name type="scientific">Phomopsis amygdali</name>
    <name type="common">Fusicoccum amygdali</name>
    <dbReference type="NCBI Taxonomy" id="1214568"/>
    <lineage>
        <taxon>Eukaryota</taxon>
        <taxon>Fungi</taxon>
        <taxon>Dikarya</taxon>
        <taxon>Ascomycota</taxon>
        <taxon>Pezizomycotina</taxon>
        <taxon>Sordariomycetes</taxon>
        <taxon>Sordariomycetidae</taxon>
        <taxon>Diaporthales</taxon>
        <taxon>Diaporthaceae</taxon>
        <taxon>Diaporthe</taxon>
    </lineage>
</organism>
<comment type="subcellular location">
    <subcellularLocation>
        <location evidence="1">Membrane</location>
        <topology evidence="1">Multi-pass membrane protein</topology>
    </subcellularLocation>
</comment>
<evidence type="ECO:0000259" key="13">
    <source>
        <dbReference type="PROSITE" id="PS50893"/>
    </source>
</evidence>
<evidence type="ECO:0000256" key="4">
    <source>
        <dbReference type="ARBA" id="ARBA00022692"/>
    </source>
</evidence>
<dbReference type="Proteomes" id="UP001265746">
    <property type="component" value="Unassembled WGS sequence"/>
</dbReference>
<feature type="transmembrane region" description="Helical" evidence="12">
    <location>
        <begin position="955"/>
        <end position="983"/>
    </location>
</feature>
<evidence type="ECO:0000256" key="5">
    <source>
        <dbReference type="ARBA" id="ARBA00022741"/>
    </source>
</evidence>
<dbReference type="InterPro" id="IPR044726">
    <property type="entry name" value="ABCC_6TM_D2"/>
</dbReference>
<dbReference type="PROSITE" id="PS50929">
    <property type="entry name" value="ABC_TM1F"/>
    <property type="match status" value="2"/>
</dbReference>
<proteinExistence type="inferred from homology"/>
<feature type="domain" description="ABC transmembrane type-1" evidence="14">
    <location>
        <begin position="274"/>
        <end position="541"/>
    </location>
</feature>
<dbReference type="FunFam" id="3.40.50.300:FF:001854">
    <property type="entry name" value="ABC multidrug transporter (Eurofung)"/>
    <property type="match status" value="1"/>
</dbReference>
<evidence type="ECO:0008006" key="17">
    <source>
        <dbReference type="Google" id="ProtNLM"/>
    </source>
</evidence>
<evidence type="ECO:0000313" key="15">
    <source>
        <dbReference type="EMBL" id="KAK2611866.1"/>
    </source>
</evidence>
<feature type="transmembrane region" description="Helical" evidence="12">
    <location>
        <begin position="27"/>
        <end position="47"/>
    </location>
</feature>
<dbReference type="PANTHER" id="PTHR24223:SF345">
    <property type="entry name" value="ABC MULTIDRUG TRANSPORTER (EUROFUNG)"/>
    <property type="match status" value="1"/>
</dbReference>
<feature type="transmembrane region" description="Helical" evidence="12">
    <location>
        <begin position="882"/>
        <end position="900"/>
    </location>
</feature>
<dbReference type="InterPro" id="IPR036640">
    <property type="entry name" value="ABC1_TM_sf"/>
</dbReference>
<comment type="similarity">
    <text evidence="2">Belongs to the ABC transporter superfamily. ABCC family. Conjugate transporter (TC 3.A.1.208) subfamily.</text>
</comment>
<keyword evidence="6" id="KW-0067">ATP-binding</keyword>
<evidence type="ECO:0000256" key="6">
    <source>
        <dbReference type="ARBA" id="ARBA00022840"/>
    </source>
</evidence>
<dbReference type="InterPro" id="IPR003439">
    <property type="entry name" value="ABC_transporter-like_ATP-bd"/>
</dbReference>
<dbReference type="InterPro" id="IPR027417">
    <property type="entry name" value="P-loop_NTPase"/>
</dbReference>
<feature type="domain" description="ABC transmembrane type-1" evidence="14">
    <location>
        <begin position="939"/>
        <end position="1198"/>
    </location>
</feature>
<feature type="domain" description="ABC transporter" evidence="13">
    <location>
        <begin position="1235"/>
        <end position="1492"/>
    </location>
</feature>
<dbReference type="SUPFAM" id="SSF90123">
    <property type="entry name" value="ABC transporter transmembrane region"/>
    <property type="match status" value="2"/>
</dbReference>
<feature type="transmembrane region" description="Helical" evidence="12">
    <location>
        <begin position="125"/>
        <end position="147"/>
    </location>
</feature>
<dbReference type="InterPro" id="IPR017871">
    <property type="entry name" value="ABC_transporter-like_CS"/>
</dbReference>
<evidence type="ECO:0000256" key="2">
    <source>
        <dbReference type="ARBA" id="ARBA00009726"/>
    </source>
</evidence>
<dbReference type="InterPro" id="IPR056227">
    <property type="entry name" value="TMD0_ABC"/>
</dbReference>
<evidence type="ECO:0000256" key="1">
    <source>
        <dbReference type="ARBA" id="ARBA00004141"/>
    </source>
</evidence>
<keyword evidence="9 12" id="KW-0472">Membrane</keyword>
<comment type="caution">
    <text evidence="15">The sequence shown here is derived from an EMBL/GenBank/DDBJ whole genome shotgun (WGS) entry which is preliminary data.</text>
</comment>
<dbReference type="InterPro" id="IPR003593">
    <property type="entry name" value="AAA+_ATPase"/>
</dbReference>
<feature type="domain" description="ABC transporter" evidence="13">
    <location>
        <begin position="593"/>
        <end position="821"/>
    </location>
</feature>
<dbReference type="GO" id="GO:0016887">
    <property type="term" value="F:ATP hydrolysis activity"/>
    <property type="evidence" value="ECO:0007669"/>
    <property type="project" value="InterPro"/>
</dbReference>
<dbReference type="CDD" id="cd03250">
    <property type="entry name" value="ABCC_MRP_domain1"/>
    <property type="match status" value="1"/>
</dbReference>
<keyword evidence="5" id="KW-0547">Nucleotide-binding</keyword>
<feature type="transmembrane region" description="Helical" evidence="12">
    <location>
        <begin position="153"/>
        <end position="172"/>
    </location>
</feature>
<dbReference type="GO" id="GO:0140359">
    <property type="term" value="F:ABC-type transporter activity"/>
    <property type="evidence" value="ECO:0007669"/>
    <property type="project" value="InterPro"/>
</dbReference>
<reference evidence="15" key="1">
    <citation type="submission" date="2023-06" db="EMBL/GenBank/DDBJ databases">
        <authorList>
            <person name="Noh H."/>
        </authorList>
    </citation>
    <scope>NUCLEOTIDE SEQUENCE</scope>
    <source>
        <strain evidence="15">DUCC20226</strain>
    </source>
</reference>